<keyword evidence="2" id="KW-1185">Reference proteome</keyword>
<organism evidence="1 2">
    <name type="scientific">Populus alba x Populus x berolinensis</name>
    <dbReference type="NCBI Taxonomy" id="444605"/>
    <lineage>
        <taxon>Eukaryota</taxon>
        <taxon>Viridiplantae</taxon>
        <taxon>Streptophyta</taxon>
        <taxon>Embryophyta</taxon>
        <taxon>Tracheophyta</taxon>
        <taxon>Spermatophyta</taxon>
        <taxon>Magnoliopsida</taxon>
        <taxon>eudicotyledons</taxon>
        <taxon>Gunneridae</taxon>
        <taxon>Pentapetalae</taxon>
        <taxon>rosids</taxon>
        <taxon>fabids</taxon>
        <taxon>Malpighiales</taxon>
        <taxon>Salicaceae</taxon>
        <taxon>Saliceae</taxon>
        <taxon>Populus</taxon>
    </lineage>
</organism>
<dbReference type="AlphaFoldDB" id="A0AAD6M6N2"/>
<evidence type="ECO:0000313" key="2">
    <source>
        <dbReference type="Proteomes" id="UP001164929"/>
    </source>
</evidence>
<gene>
    <name evidence="1" type="ORF">NC653_027917</name>
</gene>
<comment type="caution">
    <text evidence="1">The sequence shown here is derived from an EMBL/GenBank/DDBJ whole genome shotgun (WGS) entry which is preliminary data.</text>
</comment>
<evidence type="ECO:0000313" key="1">
    <source>
        <dbReference type="EMBL" id="KAJ6979924.1"/>
    </source>
</evidence>
<accession>A0AAD6M6N2</accession>
<name>A0AAD6M6N2_9ROSI</name>
<sequence length="190" mass="21585">MGKNLFSNPTLAKATVISEIDSQVQFPNKKKKEKFIRIQTHLFSPLKISSLLAVFFFPFLRFASSRVLPRTSSFENQHHERISAGLPRRANLSVYPPSQTIRVGFLNHIFQNHASGIPNQGWKEPLPEAHGPHNETNKIYCTLVNYSLSFLCGNVECRSQSLIDQGIVRQGFGKVTLTFNGGERFYMRCK</sequence>
<proteinExistence type="predicted"/>
<dbReference type="Proteomes" id="UP001164929">
    <property type="component" value="Chromosome 11"/>
</dbReference>
<protein>
    <submittedName>
        <fullName evidence="1">Uncharacterized protein</fullName>
    </submittedName>
</protein>
<dbReference type="EMBL" id="JAQIZT010000011">
    <property type="protein sequence ID" value="KAJ6979924.1"/>
    <property type="molecule type" value="Genomic_DNA"/>
</dbReference>
<reference evidence="1" key="1">
    <citation type="journal article" date="2023" name="Mol. Ecol. Resour.">
        <title>Chromosome-level genome assembly of a triploid poplar Populus alba 'Berolinensis'.</title>
        <authorList>
            <person name="Chen S."/>
            <person name="Yu Y."/>
            <person name="Wang X."/>
            <person name="Wang S."/>
            <person name="Zhang T."/>
            <person name="Zhou Y."/>
            <person name="He R."/>
            <person name="Meng N."/>
            <person name="Wang Y."/>
            <person name="Liu W."/>
            <person name="Liu Z."/>
            <person name="Liu J."/>
            <person name="Guo Q."/>
            <person name="Huang H."/>
            <person name="Sederoff R.R."/>
            <person name="Wang G."/>
            <person name="Qu G."/>
            <person name="Chen S."/>
        </authorList>
    </citation>
    <scope>NUCLEOTIDE SEQUENCE</scope>
    <source>
        <tissue evidence="1">Leaves</tissue>
    </source>
</reference>